<feature type="region of interest" description="Disordered" evidence="1">
    <location>
        <begin position="127"/>
        <end position="234"/>
    </location>
</feature>
<protein>
    <submittedName>
        <fullName evidence="2">Uncharacterized protein</fullName>
    </submittedName>
</protein>
<reference evidence="2" key="1">
    <citation type="submission" date="2018-05" db="EMBL/GenBank/DDBJ databases">
        <authorList>
            <person name="Lanie J.A."/>
            <person name="Ng W.-L."/>
            <person name="Kazmierczak K.M."/>
            <person name="Andrzejewski T.M."/>
            <person name="Davidsen T.M."/>
            <person name="Wayne K.J."/>
            <person name="Tettelin H."/>
            <person name="Glass J.I."/>
            <person name="Rusch D."/>
            <person name="Podicherti R."/>
            <person name="Tsui H.-C.T."/>
            <person name="Winkler M.E."/>
        </authorList>
    </citation>
    <scope>NUCLEOTIDE SEQUENCE</scope>
</reference>
<proteinExistence type="predicted"/>
<sequence length="234" mass="24268">MLGSVLPKRLPSDLMAPESSTLKKGTQVVLIAELPGVVAGTTGRVGRAVGINSTRYRVMFDNGVETLSVASEKLVSPATWAGMEDTALLIDDGQDIDAAPPAVASLASPVTVASPSEPVEVVVPGDAAEKASPAETSPPPPSARTETPEVDDRLAALTAKSREARKEAGVDLDAEVAAEEATETSSAPESTSDATPDDKVEAQEPNSPQLVELPEGYYPPNNRIADLLSSIKDE</sequence>
<organism evidence="2">
    <name type="scientific">marine metagenome</name>
    <dbReference type="NCBI Taxonomy" id="408172"/>
    <lineage>
        <taxon>unclassified sequences</taxon>
        <taxon>metagenomes</taxon>
        <taxon>ecological metagenomes</taxon>
    </lineage>
</organism>
<feature type="compositionally biased region" description="Acidic residues" evidence="1">
    <location>
        <begin position="170"/>
        <end position="182"/>
    </location>
</feature>
<name>A0A381PND5_9ZZZZ</name>
<accession>A0A381PND5</accession>
<gene>
    <name evidence="2" type="ORF">METZ01_LOCUS21385</name>
</gene>
<dbReference type="AlphaFoldDB" id="A0A381PND5"/>
<feature type="compositionally biased region" description="Low complexity" evidence="1">
    <location>
        <begin position="183"/>
        <end position="194"/>
    </location>
</feature>
<evidence type="ECO:0000313" key="2">
    <source>
        <dbReference type="EMBL" id="SUZ68531.1"/>
    </source>
</evidence>
<evidence type="ECO:0000256" key="1">
    <source>
        <dbReference type="SAM" id="MobiDB-lite"/>
    </source>
</evidence>
<feature type="compositionally biased region" description="Basic and acidic residues" evidence="1">
    <location>
        <begin position="146"/>
        <end position="169"/>
    </location>
</feature>
<dbReference type="EMBL" id="UINC01001039">
    <property type="protein sequence ID" value="SUZ68531.1"/>
    <property type="molecule type" value="Genomic_DNA"/>
</dbReference>